<dbReference type="Proteomes" id="UP000679179">
    <property type="component" value="Unassembled WGS sequence"/>
</dbReference>
<keyword evidence="2" id="KW-1185">Reference proteome</keyword>
<comment type="caution">
    <text evidence="1">The sequence shown here is derived from an EMBL/GenBank/DDBJ whole genome shotgun (WGS) entry which is preliminary data.</text>
</comment>
<dbReference type="AlphaFoldDB" id="A0A919RYT3"/>
<sequence>MPIRLLAVLANPLEKRYQGIIAEYTNIGYGTPFDGSFATLPKIKVIINMDKRGCIIAQNTPNTVCLYLTTISFHAR</sequence>
<organism evidence="1 2">
    <name type="scientific">Clostridium polyendosporum</name>
    <dbReference type="NCBI Taxonomy" id="69208"/>
    <lineage>
        <taxon>Bacteria</taxon>
        <taxon>Bacillati</taxon>
        <taxon>Bacillota</taxon>
        <taxon>Clostridia</taxon>
        <taxon>Eubacteriales</taxon>
        <taxon>Clostridiaceae</taxon>
        <taxon>Clostridium</taxon>
    </lineage>
</organism>
<proteinExistence type="predicted"/>
<evidence type="ECO:0000313" key="1">
    <source>
        <dbReference type="EMBL" id="GIM28747.1"/>
    </source>
</evidence>
<protein>
    <submittedName>
        <fullName evidence="1">Uncharacterized protein</fullName>
    </submittedName>
</protein>
<evidence type="ECO:0000313" key="2">
    <source>
        <dbReference type="Proteomes" id="UP000679179"/>
    </source>
</evidence>
<accession>A0A919RYT3</accession>
<name>A0A919RYT3_9CLOT</name>
<gene>
    <name evidence="1" type="ORF">CPJCM30710_14130</name>
</gene>
<reference evidence="1" key="1">
    <citation type="submission" date="2021-03" db="EMBL/GenBank/DDBJ databases">
        <title>Taxonomic study of Clostridium polyendosporum from meadow-gley soil under rice.</title>
        <authorList>
            <person name="Kobayashi H."/>
            <person name="Tanizawa Y."/>
            <person name="Yagura M."/>
        </authorList>
    </citation>
    <scope>NUCLEOTIDE SEQUENCE</scope>
    <source>
        <strain evidence="1">JCM 30710</strain>
    </source>
</reference>
<dbReference type="EMBL" id="BOPZ01000009">
    <property type="protein sequence ID" value="GIM28747.1"/>
    <property type="molecule type" value="Genomic_DNA"/>
</dbReference>